<accession>A0A0B6ZSW1</accession>
<evidence type="ECO:0000313" key="1">
    <source>
        <dbReference type="EMBL" id="CEK70830.1"/>
    </source>
</evidence>
<gene>
    <name evidence="1" type="primary">ORF75804</name>
</gene>
<dbReference type="AlphaFoldDB" id="A0A0B6ZSW1"/>
<proteinExistence type="predicted"/>
<organism evidence="1">
    <name type="scientific">Arion vulgaris</name>
    <dbReference type="NCBI Taxonomy" id="1028688"/>
    <lineage>
        <taxon>Eukaryota</taxon>
        <taxon>Metazoa</taxon>
        <taxon>Spiralia</taxon>
        <taxon>Lophotrochozoa</taxon>
        <taxon>Mollusca</taxon>
        <taxon>Gastropoda</taxon>
        <taxon>Heterobranchia</taxon>
        <taxon>Euthyneura</taxon>
        <taxon>Panpulmonata</taxon>
        <taxon>Eupulmonata</taxon>
        <taxon>Stylommatophora</taxon>
        <taxon>Helicina</taxon>
        <taxon>Arionoidea</taxon>
        <taxon>Arionidae</taxon>
        <taxon>Arion</taxon>
    </lineage>
</organism>
<feature type="non-terminal residue" evidence="1">
    <location>
        <position position="55"/>
    </location>
</feature>
<name>A0A0B6ZSW1_9EUPU</name>
<dbReference type="EMBL" id="HACG01023965">
    <property type="protein sequence ID" value="CEK70830.1"/>
    <property type="molecule type" value="Transcribed_RNA"/>
</dbReference>
<protein>
    <submittedName>
        <fullName evidence="1">Uncharacterized protein</fullName>
    </submittedName>
</protein>
<sequence>MEMASNYTTESSYTCFHMDIRGEKKEQAQDGRQIICSISNMKYCTEGCKMQARME</sequence>
<reference evidence="1" key="1">
    <citation type="submission" date="2014-12" db="EMBL/GenBank/DDBJ databases">
        <title>Insight into the proteome of Arion vulgaris.</title>
        <authorList>
            <person name="Aradska J."/>
            <person name="Bulat T."/>
            <person name="Smidak R."/>
            <person name="Sarate P."/>
            <person name="Gangsoo J."/>
            <person name="Sialana F."/>
            <person name="Bilban M."/>
            <person name="Lubec G."/>
        </authorList>
    </citation>
    <scope>NUCLEOTIDE SEQUENCE</scope>
    <source>
        <tissue evidence="1">Skin</tissue>
    </source>
</reference>